<proteinExistence type="predicted"/>
<evidence type="ECO:0000313" key="1">
    <source>
        <dbReference type="EMBL" id="XDQ69282.1"/>
    </source>
</evidence>
<protein>
    <submittedName>
        <fullName evidence="1">Uncharacterized protein</fullName>
    </submittedName>
</protein>
<sequence length="175" mass="19733">MIVKALDSLNQPPRRPAVARWTTEEAMSGSPPALVAINHDDYHAQHVGRTADGRQFFLTTPFVPAIGTEAGGEFVALFLFNATGRFIEAVIDHFGPRATMDKDARRERYERLLHELGPVTFERIEVAPFAVERFGTTFGLVLREPDDEDDEWAVELQPGDYMAFFEPWDSGDYDT</sequence>
<organism evidence="1">
    <name type="scientific">Streptomyces sp. R44</name>
    <dbReference type="NCBI Taxonomy" id="3238633"/>
    <lineage>
        <taxon>Bacteria</taxon>
        <taxon>Bacillati</taxon>
        <taxon>Actinomycetota</taxon>
        <taxon>Actinomycetes</taxon>
        <taxon>Kitasatosporales</taxon>
        <taxon>Streptomycetaceae</taxon>
        <taxon>Streptomyces</taxon>
    </lineage>
</organism>
<dbReference type="RefSeq" id="WP_369142023.1">
    <property type="nucleotide sequence ID" value="NZ_CP163444.1"/>
</dbReference>
<reference evidence="1" key="1">
    <citation type="submission" date="2024-07" db="EMBL/GenBank/DDBJ databases">
        <authorList>
            <person name="Yu S.T."/>
        </authorList>
    </citation>
    <scope>NUCLEOTIDE SEQUENCE</scope>
    <source>
        <strain evidence="1">R44</strain>
    </source>
</reference>
<name>A0AB39SMB8_9ACTN</name>
<accession>A0AB39SMB8</accession>
<dbReference type="EMBL" id="CP163444">
    <property type="protein sequence ID" value="XDQ69282.1"/>
    <property type="molecule type" value="Genomic_DNA"/>
</dbReference>
<gene>
    <name evidence="1" type="ORF">AB5J54_01530</name>
</gene>
<dbReference type="AlphaFoldDB" id="A0AB39SMB8"/>